<dbReference type="SUPFAM" id="SSF51395">
    <property type="entry name" value="FMN-linked oxidoreductases"/>
    <property type="match status" value="1"/>
</dbReference>
<dbReference type="CDD" id="cd02803">
    <property type="entry name" value="OYE_like_FMN_family"/>
    <property type="match status" value="1"/>
</dbReference>
<keyword evidence="5" id="KW-1185">Reference proteome</keyword>
<protein>
    <submittedName>
        <fullName evidence="4">NADH:flavin oxidoreductase</fullName>
    </submittedName>
</protein>
<dbReference type="Pfam" id="PF00724">
    <property type="entry name" value="Oxidored_FMN"/>
    <property type="match status" value="1"/>
</dbReference>
<dbReference type="InterPro" id="IPR013785">
    <property type="entry name" value="Aldolase_TIM"/>
</dbReference>
<dbReference type="Gene3D" id="3.20.20.70">
    <property type="entry name" value="Aldolase class I"/>
    <property type="match status" value="1"/>
</dbReference>
<proteinExistence type="predicted"/>
<name>A0ABY7JTA4_9FIRM</name>
<evidence type="ECO:0000313" key="5">
    <source>
        <dbReference type="Proteomes" id="UP001164187"/>
    </source>
</evidence>
<gene>
    <name evidence="4" type="ORF">O0R46_02840</name>
</gene>
<dbReference type="Proteomes" id="UP001164187">
    <property type="component" value="Chromosome"/>
</dbReference>
<keyword evidence="2" id="KW-0560">Oxidoreductase</keyword>
<dbReference type="InterPro" id="IPR051799">
    <property type="entry name" value="NADH_flavin_oxidoreductase"/>
</dbReference>
<dbReference type="PANTHER" id="PTHR43656:SF2">
    <property type="entry name" value="BINDING OXIDOREDUCTASE, PUTATIVE (AFU_ORTHOLOGUE AFUA_2G08260)-RELATED"/>
    <property type="match status" value="1"/>
</dbReference>
<dbReference type="PANTHER" id="PTHR43656">
    <property type="entry name" value="BINDING OXIDOREDUCTASE, PUTATIVE (AFU_ORTHOLOGUE AFUA_2G08260)-RELATED"/>
    <property type="match status" value="1"/>
</dbReference>
<dbReference type="RefSeq" id="WP_269312070.1">
    <property type="nucleotide sequence ID" value="NZ_CP114052.1"/>
</dbReference>
<accession>A0ABY7JTA4</accession>
<evidence type="ECO:0000259" key="3">
    <source>
        <dbReference type="Pfam" id="PF00724"/>
    </source>
</evidence>
<dbReference type="EMBL" id="CP114052">
    <property type="protein sequence ID" value="WAW15398.1"/>
    <property type="molecule type" value="Genomic_DNA"/>
</dbReference>
<reference evidence="4" key="1">
    <citation type="submission" date="2022-12" db="EMBL/GenBank/DDBJ databases">
        <title>Peptostreptococcus.</title>
        <authorList>
            <person name="Lee S.H."/>
        </authorList>
    </citation>
    <scope>NUCLEOTIDE SEQUENCE</scope>
    <source>
        <strain evidence="4">CBA3647</strain>
    </source>
</reference>
<dbReference type="InterPro" id="IPR001155">
    <property type="entry name" value="OxRdtase_FMN_N"/>
</dbReference>
<evidence type="ECO:0000313" key="4">
    <source>
        <dbReference type="EMBL" id="WAW15398.1"/>
    </source>
</evidence>
<sequence length="326" mass="35817">MIKDKIKIANIELNGRIIMPAIATAKSTSDGKVTQDLIDYYESRAKNDNVAMIITEHAYISKEGQASPNMMSISDDSDIEGIRKIADIIHKYGKKAIFQINHAGSEAFYDIVKDEIVSPSGISVPGCKNDKGFIKSKALSEEDIKVLIDKYAKASLRAKNAGYDGVEIHSTHGYLLNEFYSPITNKRKDQYGGSIEKRINIHRQVIRAVRKAVGEDYLISLRLGANDYVKGGSTIEDAVYACKVFEKEGVNLIDISGGLCGIKNPNDSNPGYFKDASKAVKDVVSIPVILTGGVSTLEQAEDLLQDEQADLIGIGRSLWKDPNWEL</sequence>
<evidence type="ECO:0000256" key="2">
    <source>
        <dbReference type="ARBA" id="ARBA00023002"/>
    </source>
</evidence>
<feature type="domain" description="NADH:flavin oxidoreductase/NADH oxidase N-terminal" evidence="3">
    <location>
        <begin position="6"/>
        <end position="324"/>
    </location>
</feature>
<evidence type="ECO:0000256" key="1">
    <source>
        <dbReference type="ARBA" id="ARBA00022630"/>
    </source>
</evidence>
<organism evidence="4 5">
    <name type="scientific">Peptostreptococcus equinus</name>
    <dbReference type="NCBI Taxonomy" id="3003601"/>
    <lineage>
        <taxon>Bacteria</taxon>
        <taxon>Bacillati</taxon>
        <taxon>Bacillota</taxon>
        <taxon>Clostridia</taxon>
        <taxon>Peptostreptococcales</taxon>
        <taxon>Peptostreptococcaceae</taxon>
        <taxon>Peptostreptococcus</taxon>
    </lineage>
</organism>
<keyword evidence="1" id="KW-0285">Flavoprotein</keyword>